<reference evidence="2 3" key="1">
    <citation type="submission" date="2017-04" db="EMBL/GenBank/DDBJ databases">
        <title>Monoglobus pectinilyticus 14 draft genome.</title>
        <authorList>
            <person name="Kim C."/>
            <person name="Rosendale D.I."/>
            <person name="Kelly W.J."/>
            <person name="Tannock G.W."/>
            <person name="Patchett M.L."/>
            <person name="Jordens J.Z."/>
        </authorList>
    </citation>
    <scope>NUCLEOTIDE SEQUENCE [LARGE SCALE GENOMIC DNA]</scope>
    <source>
        <strain evidence="2 3">14</strain>
    </source>
</reference>
<sequence>MKKADKTPITINIFSGNKISLDGKSVVTILIVIVCLTLVISFCSPELRANVIRLLISLAENY</sequence>
<dbReference type="RefSeq" id="WP_102365267.1">
    <property type="nucleotide sequence ID" value="NZ_CP020991.1"/>
</dbReference>
<keyword evidence="1" id="KW-1133">Transmembrane helix</keyword>
<feature type="transmembrane region" description="Helical" evidence="1">
    <location>
        <begin position="25"/>
        <end position="43"/>
    </location>
</feature>
<evidence type="ECO:0000313" key="2">
    <source>
        <dbReference type="EMBL" id="AUO19025.1"/>
    </source>
</evidence>
<keyword evidence="1" id="KW-0812">Transmembrane</keyword>
<dbReference type="Proteomes" id="UP000235589">
    <property type="component" value="Chromosome"/>
</dbReference>
<name>A0A2K9P197_9FIRM</name>
<organism evidence="2 3">
    <name type="scientific">Monoglobus pectinilyticus</name>
    <dbReference type="NCBI Taxonomy" id="1981510"/>
    <lineage>
        <taxon>Bacteria</taxon>
        <taxon>Bacillati</taxon>
        <taxon>Bacillota</taxon>
        <taxon>Clostridia</taxon>
        <taxon>Monoglobales</taxon>
        <taxon>Monoglobaceae</taxon>
        <taxon>Monoglobus</taxon>
    </lineage>
</organism>
<proteinExistence type="predicted"/>
<dbReference type="EMBL" id="CP020991">
    <property type="protein sequence ID" value="AUO19025.1"/>
    <property type="molecule type" value="Genomic_DNA"/>
</dbReference>
<dbReference type="KEGG" id="mpec:B9O19_00848"/>
<protein>
    <submittedName>
        <fullName evidence="2">Uncharacterized protein</fullName>
    </submittedName>
</protein>
<dbReference type="GeneID" id="98062266"/>
<gene>
    <name evidence="2" type="ORF">B9O19_00848</name>
</gene>
<accession>A0A2K9P197</accession>
<evidence type="ECO:0000256" key="1">
    <source>
        <dbReference type="SAM" id="Phobius"/>
    </source>
</evidence>
<keyword evidence="1" id="KW-0472">Membrane</keyword>
<evidence type="ECO:0000313" key="3">
    <source>
        <dbReference type="Proteomes" id="UP000235589"/>
    </source>
</evidence>
<dbReference type="AlphaFoldDB" id="A0A2K9P197"/>
<keyword evidence="3" id="KW-1185">Reference proteome</keyword>